<protein>
    <submittedName>
        <fullName evidence="1">Uncharacterized protein</fullName>
    </submittedName>
</protein>
<proteinExistence type="predicted"/>
<gene>
    <name evidence="1" type="ORF">HOLleu_10213</name>
</gene>
<dbReference type="Proteomes" id="UP001152320">
    <property type="component" value="Chromosome 4"/>
</dbReference>
<keyword evidence="2" id="KW-1185">Reference proteome</keyword>
<organism evidence="1 2">
    <name type="scientific">Holothuria leucospilota</name>
    <name type="common">Black long sea cucumber</name>
    <name type="synonym">Mertensiothuria leucospilota</name>
    <dbReference type="NCBI Taxonomy" id="206669"/>
    <lineage>
        <taxon>Eukaryota</taxon>
        <taxon>Metazoa</taxon>
        <taxon>Echinodermata</taxon>
        <taxon>Eleutherozoa</taxon>
        <taxon>Echinozoa</taxon>
        <taxon>Holothuroidea</taxon>
        <taxon>Aspidochirotacea</taxon>
        <taxon>Aspidochirotida</taxon>
        <taxon>Holothuriidae</taxon>
        <taxon>Holothuria</taxon>
    </lineage>
</organism>
<dbReference type="OrthoDB" id="6598889at2759"/>
<dbReference type="PANTHER" id="PTHR31751">
    <property type="entry name" value="SI:CH211-108C17.2-RELATED-RELATED"/>
    <property type="match status" value="1"/>
</dbReference>
<reference evidence="1" key="1">
    <citation type="submission" date="2021-10" db="EMBL/GenBank/DDBJ databases">
        <title>Tropical sea cucumber genome reveals ecological adaptation and Cuvierian tubules defense mechanism.</title>
        <authorList>
            <person name="Chen T."/>
        </authorList>
    </citation>
    <scope>NUCLEOTIDE SEQUENCE</scope>
    <source>
        <strain evidence="1">Nanhai2018</strain>
        <tissue evidence="1">Muscle</tissue>
    </source>
</reference>
<accession>A0A9Q1CEU3</accession>
<evidence type="ECO:0000313" key="2">
    <source>
        <dbReference type="Proteomes" id="UP001152320"/>
    </source>
</evidence>
<dbReference type="EMBL" id="JAIZAY010000004">
    <property type="protein sequence ID" value="KAJ8043219.1"/>
    <property type="molecule type" value="Genomic_DNA"/>
</dbReference>
<dbReference type="PANTHER" id="PTHR31751:SF42">
    <property type="entry name" value="PROTEIN CBG10204"/>
    <property type="match status" value="1"/>
</dbReference>
<sequence length="127" mass="14815">MIPATDEIIDTELMQITDTTSSVAMDKLRFKTCLDRVRQKGIKVELVATDRNIGIRKVMKTEYPDIDHDFDVWHFAKSIKKKLLAKAKKKDAEKLAIWIQAASNHLRWCSQNWWRCQKNCGRCGSQY</sequence>
<evidence type="ECO:0000313" key="1">
    <source>
        <dbReference type="EMBL" id="KAJ8043219.1"/>
    </source>
</evidence>
<name>A0A9Q1CEU3_HOLLE</name>
<comment type="caution">
    <text evidence="1">The sequence shown here is derived from an EMBL/GenBank/DDBJ whole genome shotgun (WGS) entry which is preliminary data.</text>
</comment>
<dbReference type="AlphaFoldDB" id="A0A9Q1CEU3"/>